<dbReference type="AlphaFoldDB" id="Q0CE46"/>
<evidence type="ECO:0000256" key="2">
    <source>
        <dbReference type="SAM" id="Phobius"/>
    </source>
</evidence>
<dbReference type="VEuPathDB" id="FungiDB:ATEG_08038"/>
<keyword evidence="2" id="KW-1133">Transmembrane helix</keyword>
<dbReference type="SUPFAM" id="SSF53448">
    <property type="entry name" value="Nucleotide-diphospho-sugar transferases"/>
    <property type="match status" value="1"/>
</dbReference>
<evidence type="ECO:0008006" key="5">
    <source>
        <dbReference type="Google" id="ProtNLM"/>
    </source>
</evidence>
<keyword evidence="2" id="KW-0472">Membrane</keyword>
<dbReference type="EMBL" id="CH476605">
    <property type="protein sequence ID" value="EAU31211.1"/>
    <property type="molecule type" value="Genomic_DNA"/>
</dbReference>
<dbReference type="eggNOG" id="ENOG502SBA8">
    <property type="taxonomic scope" value="Eukaryota"/>
</dbReference>
<feature type="compositionally biased region" description="Basic and acidic residues" evidence="1">
    <location>
        <begin position="767"/>
        <end position="782"/>
    </location>
</feature>
<dbReference type="InterPro" id="IPR029044">
    <property type="entry name" value="Nucleotide-diphossugar_trans"/>
</dbReference>
<feature type="region of interest" description="Disordered" evidence="1">
    <location>
        <begin position="740"/>
        <end position="782"/>
    </location>
</feature>
<feature type="compositionally biased region" description="Polar residues" evidence="1">
    <location>
        <begin position="189"/>
        <end position="207"/>
    </location>
</feature>
<dbReference type="OMA" id="YWLYWIM"/>
<feature type="compositionally biased region" description="Basic and acidic residues" evidence="1">
    <location>
        <begin position="178"/>
        <end position="188"/>
    </location>
</feature>
<name>Q0CE46_ASPTN</name>
<evidence type="ECO:0000256" key="1">
    <source>
        <dbReference type="SAM" id="MobiDB-lite"/>
    </source>
</evidence>
<feature type="region of interest" description="Disordered" evidence="1">
    <location>
        <begin position="168"/>
        <end position="209"/>
    </location>
</feature>
<keyword evidence="2" id="KW-0812">Transmembrane</keyword>
<evidence type="ECO:0000313" key="3">
    <source>
        <dbReference type="EMBL" id="EAU31211.1"/>
    </source>
</evidence>
<proteinExistence type="predicted"/>
<dbReference type="Proteomes" id="UP000007963">
    <property type="component" value="Unassembled WGS sequence"/>
</dbReference>
<feature type="transmembrane region" description="Helical" evidence="2">
    <location>
        <begin position="687"/>
        <end position="707"/>
    </location>
</feature>
<feature type="compositionally biased region" description="Low complexity" evidence="1">
    <location>
        <begin position="46"/>
        <end position="58"/>
    </location>
</feature>
<dbReference type="Pfam" id="PF13641">
    <property type="entry name" value="Glyco_tranf_2_3"/>
    <property type="match status" value="1"/>
</dbReference>
<gene>
    <name evidence="3" type="ORF">ATEG_08038</name>
</gene>
<feature type="transmembrane region" description="Helical" evidence="2">
    <location>
        <begin position="273"/>
        <end position="293"/>
    </location>
</feature>
<dbReference type="OrthoDB" id="2590398at2759"/>
<organism evidence="3 4">
    <name type="scientific">Aspergillus terreus (strain NIH 2624 / FGSC A1156)</name>
    <dbReference type="NCBI Taxonomy" id="341663"/>
    <lineage>
        <taxon>Eukaryota</taxon>
        <taxon>Fungi</taxon>
        <taxon>Dikarya</taxon>
        <taxon>Ascomycota</taxon>
        <taxon>Pezizomycotina</taxon>
        <taxon>Eurotiomycetes</taxon>
        <taxon>Eurotiomycetidae</taxon>
        <taxon>Eurotiales</taxon>
        <taxon>Aspergillaceae</taxon>
        <taxon>Aspergillus</taxon>
        <taxon>Aspergillus subgen. Circumdati</taxon>
    </lineage>
</organism>
<dbReference type="STRING" id="341663.Q0CE46"/>
<evidence type="ECO:0000313" key="4">
    <source>
        <dbReference type="Proteomes" id="UP000007963"/>
    </source>
</evidence>
<dbReference type="HOGENOM" id="CLU_010551_0_1_1"/>
<feature type="transmembrane region" description="Helical" evidence="2">
    <location>
        <begin position="299"/>
        <end position="324"/>
    </location>
</feature>
<accession>Q0CE46</accession>
<sequence length="782" mass="87973">MDPLECHWPLFYGPSRAVGGAEQTATIPQGLPSTDAAVMAGETPYGQEGFFEKQGGQQRQAPSIQSSADRLLAPDSMATMQPADTTSPLSSRSDGEAADEIFVPETLLAAAASSEAYPQTLRWSFTPLHPVAAPAEEIHVQKRRQSWGMRPLEGPEGVYRHFSYSSAVEDGRGPLPPVREDAESDRRSQSLSERSTAGNQRYGQPTNNHEHRWYRHSRGLSEDSIFTAPMRVSRVPNAVRKSRNSSLKSLYDRAKLVNIKHQREDWLRYTIEYGAYTFLVLVVYFVLVGLPLWKGAVYWLYWIMQHKLIFQGGWAIFICMLIWFSYSPLLTRFEPDPPGPDYYHVRHIAPVAPSAALVIPCYRAAPIIGRTLEAALQIFPASHIYVVANGNSSMPLDNTEDICRSFGVNHIWCPVGSKIVALFVGCYAAKAFRYVLLIDDDCILPPNFPVVTGRLTAPVQCIGYTIKSVGPPDSPRGTYCQQAQDLEYKLAGLQRCFAGQVGSATFPHGAISLWRRKFLKHTLENHPGFSISEDWFLGDSCRRLGGRIQMCSAVFVETTTPSRLISVHGGAKRGGFGETTVCKQRFLRWNFFVTHSMWYNSSYLFGSWRLGWWEFGTKVFVFQELYETVLYMLTPFVIPTSIVVEPGFTVLMTMASWGLYLLNAVIFNEVHLRRKGERVDPWVVAIYYMPYKLMIGIMNVVSCYWSIIKYARYFARRHPKLTEDHKAVGMVLRLEELTRGDGEDGGQGREGGGLGRIHSNLKIKRGAVTDEHVPPVPRPEEP</sequence>
<dbReference type="RefSeq" id="XP_001216659.1">
    <property type="nucleotide sequence ID" value="XM_001216659.1"/>
</dbReference>
<reference evidence="4" key="1">
    <citation type="submission" date="2005-09" db="EMBL/GenBank/DDBJ databases">
        <title>Annotation of the Aspergillus terreus NIH2624 genome.</title>
        <authorList>
            <person name="Birren B.W."/>
            <person name="Lander E.S."/>
            <person name="Galagan J.E."/>
            <person name="Nusbaum C."/>
            <person name="Devon K."/>
            <person name="Henn M."/>
            <person name="Ma L.-J."/>
            <person name="Jaffe D.B."/>
            <person name="Butler J."/>
            <person name="Alvarez P."/>
            <person name="Gnerre S."/>
            <person name="Grabherr M."/>
            <person name="Kleber M."/>
            <person name="Mauceli E.W."/>
            <person name="Brockman W."/>
            <person name="Rounsley S."/>
            <person name="Young S.K."/>
            <person name="LaButti K."/>
            <person name="Pushparaj V."/>
            <person name="DeCaprio D."/>
            <person name="Crawford M."/>
            <person name="Koehrsen M."/>
            <person name="Engels R."/>
            <person name="Montgomery P."/>
            <person name="Pearson M."/>
            <person name="Howarth C."/>
            <person name="Larson L."/>
            <person name="Luoma S."/>
            <person name="White J."/>
            <person name="Alvarado L."/>
            <person name="Kodira C.D."/>
            <person name="Zeng Q."/>
            <person name="Oleary S."/>
            <person name="Yandava C."/>
            <person name="Denning D.W."/>
            <person name="Nierman W.C."/>
            <person name="Milne T."/>
            <person name="Madden K."/>
        </authorList>
    </citation>
    <scope>NUCLEOTIDE SEQUENCE [LARGE SCALE GENOMIC DNA]</scope>
    <source>
        <strain evidence="4">NIH 2624 / FGSC A1156</strain>
    </source>
</reference>
<dbReference type="GeneID" id="4353354"/>
<dbReference type="Gene3D" id="3.90.550.10">
    <property type="entry name" value="Spore Coat Polysaccharide Biosynthesis Protein SpsA, Chain A"/>
    <property type="match status" value="1"/>
</dbReference>
<protein>
    <recommendedName>
        <fullName evidence="5">Glycosyltransferase 2-like domain-containing protein</fullName>
    </recommendedName>
</protein>
<feature type="region of interest" description="Disordered" evidence="1">
    <location>
        <begin position="46"/>
        <end position="67"/>
    </location>
</feature>